<organism evidence="1 2">
    <name type="scientific">Thelephora ganbajun</name>
    <name type="common">Ganba fungus</name>
    <dbReference type="NCBI Taxonomy" id="370292"/>
    <lineage>
        <taxon>Eukaryota</taxon>
        <taxon>Fungi</taxon>
        <taxon>Dikarya</taxon>
        <taxon>Basidiomycota</taxon>
        <taxon>Agaricomycotina</taxon>
        <taxon>Agaricomycetes</taxon>
        <taxon>Thelephorales</taxon>
        <taxon>Thelephoraceae</taxon>
        <taxon>Thelephora</taxon>
    </lineage>
</organism>
<gene>
    <name evidence="1" type="ORF">BDM02DRAFT_3112310</name>
</gene>
<accession>A0ACB6ZL40</accession>
<reference evidence="1" key="2">
    <citation type="journal article" date="2020" name="Nat. Commun.">
        <title>Large-scale genome sequencing of mycorrhizal fungi provides insights into the early evolution of symbiotic traits.</title>
        <authorList>
            <person name="Miyauchi S."/>
            <person name="Kiss E."/>
            <person name="Kuo A."/>
            <person name="Drula E."/>
            <person name="Kohler A."/>
            <person name="Sanchez-Garcia M."/>
            <person name="Morin E."/>
            <person name="Andreopoulos B."/>
            <person name="Barry K.W."/>
            <person name="Bonito G."/>
            <person name="Buee M."/>
            <person name="Carver A."/>
            <person name="Chen C."/>
            <person name="Cichocki N."/>
            <person name="Clum A."/>
            <person name="Culley D."/>
            <person name="Crous P.W."/>
            <person name="Fauchery L."/>
            <person name="Girlanda M."/>
            <person name="Hayes R.D."/>
            <person name="Keri Z."/>
            <person name="LaButti K."/>
            <person name="Lipzen A."/>
            <person name="Lombard V."/>
            <person name="Magnuson J."/>
            <person name="Maillard F."/>
            <person name="Murat C."/>
            <person name="Nolan M."/>
            <person name="Ohm R.A."/>
            <person name="Pangilinan J."/>
            <person name="Pereira M.F."/>
            <person name="Perotto S."/>
            <person name="Peter M."/>
            <person name="Pfister S."/>
            <person name="Riley R."/>
            <person name="Sitrit Y."/>
            <person name="Stielow J.B."/>
            <person name="Szollosi G."/>
            <person name="Zifcakova L."/>
            <person name="Stursova M."/>
            <person name="Spatafora J.W."/>
            <person name="Tedersoo L."/>
            <person name="Vaario L.M."/>
            <person name="Yamada A."/>
            <person name="Yan M."/>
            <person name="Wang P."/>
            <person name="Xu J."/>
            <person name="Bruns T."/>
            <person name="Baldrian P."/>
            <person name="Vilgalys R."/>
            <person name="Dunand C."/>
            <person name="Henrissat B."/>
            <person name="Grigoriev I.V."/>
            <person name="Hibbett D."/>
            <person name="Nagy L.G."/>
            <person name="Martin F.M."/>
        </authorList>
    </citation>
    <scope>NUCLEOTIDE SEQUENCE</scope>
    <source>
        <strain evidence="1">P2</strain>
    </source>
</reference>
<protein>
    <submittedName>
        <fullName evidence="1">Uncharacterized protein</fullName>
    </submittedName>
</protein>
<reference evidence="1" key="1">
    <citation type="submission" date="2019-10" db="EMBL/GenBank/DDBJ databases">
        <authorList>
            <consortium name="DOE Joint Genome Institute"/>
            <person name="Kuo A."/>
            <person name="Miyauchi S."/>
            <person name="Kiss E."/>
            <person name="Drula E."/>
            <person name="Kohler A."/>
            <person name="Sanchez-Garcia M."/>
            <person name="Andreopoulos B."/>
            <person name="Barry K.W."/>
            <person name="Bonito G."/>
            <person name="Buee M."/>
            <person name="Carver A."/>
            <person name="Chen C."/>
            <person name="Cichocki N."/>
            <person name="Clum A."/>
            <person name="Culley D."/>
            <person name="Crous P.W."/>
            <person name="Fauchery L."/>
            <person name="Girlanda M."/>
            <person name="Hayes R."/>
            <person name="Keri Z."/>
            <person name="Labutti K."/>
            <person name="Lipzen A."/>
            <person name="Lombard V."/>
            <person name="Magnuson J."/>
            <person name="Maillard F."/>
            <person name="Morin E."/>
            <person name="Murat C."/>
            <person name="Nolan M."/>
            <person name="Ohm R."/>
            <person name="Pangilinan J."/>
            <person name="Pereira M."/>
            <person name="Perotto S."/>
            <person name="Peter M."/>
            <person name="Riley R."/>
            <person name="Sitrit Y."/>
            <person name="Stielow B."/>
            <person name="Szollosi G."/>
            <person name="Zifcakova L."/>
            <person name="Stursova M."/>
            <person name="Spatafora J.W."/>
            <person name="Tedersoo L."/>
            <person name="Vaario L.-M."/>
            <person name="Yamada A."/>
            <person name="Yan M."/>
            <person name="Wang P."/>
            <person name="Xu J."/>
            <person name="Bruns T."/>
            <person name="Baldrian P."/>
            <person name="Vilgalys R."/>
            <person name="Henrissat B."/>
            <person name="Grigoriev I.V."/>
            <person name="Hibbett D."/>
            <person name="Nagy L.G."/>
            <person name="Martin F.M."/>
        </authorList>
    </citation>
    <scope>NUCLEOTIDE SEQUENCE</scope>
    <source>
        <strain evidence="1">P2</strain>
    </source>
</reference>
<evidence type="ECO:0000313" key="2">
    <source>
        <dbReference type="Proteomes" id="UP000886501"/>
    </source>
</evidence>
<keyword evidence="2" id="KW-1185">Reference proteome</keyword>
<dbReference type="EMBL" id="MU117986">
    <property type="protein sequence ID" value="KAF9650327.1"/>
    <property type="molecule type" value="Genomic_DNA"/>
</dbReference>
<sequence length="271" mass="31661">MLLKVFCSLCEVSVAWFIGRGQLVPTPRLISPFAWRWLHFPNLSRPNMPRYWEILDIARVTINTLKEIGVEDCCFIGGMACKLYTCGKGRQPKDLDILCLTSYPGGAESIKRRLCEEDDRFFTVRARNPNNRWKVLYWRTDSDEPGFERFKIDILIPGVMDLPYVHPHYIIKIDKFPCAPLVLLLLHKLQGWDDRRGSRRPDFLAKIPGDVQDIGDLLRIANRLGLKVTKPKPYISHYFRSISYERVTEFSLKHPEYIRLWMGLGLTEEEF</sequence>
<proteinExistence type="predicted"/>
<comment type="caution">
    <text evidence="1">The sequence shown here is derived from an EMBL/GenBank/DDBJ whole genome shotgun (WGS) entry which is preliminary data.</text>
</comment>
<name>A0ACB6ZL40_THEGA</name>
<dbReference type="Proteomes" id="UP000886501">
    <property type="component" value="Unassembled WGS sequence"/>
</dbReference>
<evidence type="ECO:0000313" key="1">
    <source>
        <dbReference type="EMBL" id="KAF9650327.1"/>
    </source>
</evidence>